<gene>
    <name evidence="2" type="ORF">AVDCRST_MAG16-523</name>
</gene>
<sequence>GRPHDQGHARERLTAVLLRVLPGEDRRGRAPAVDGHPAARAAAARLRVGDVRRGRLDPRPHHRHDRAHRDRHHARAARAPHGGRPLDRRAAAHRRPARRRRGPQRPGPARRPAGGSAGRLGQARPGAGVRRGARPAGQGLRRVLRRRGGVPGEAPTVAGRRQRHRALRRQVPRRGRLRHHADVLPRRRLPAPARPRGGDRLRGADPAGDHAGHQRRPDRADERPVGSGLPARARRRAARRRERPRGSAPRRGRGGLDHVRPAAARGGARSALHHAQPLDRDARDLVAARPAVRGL</sequence>
<organism evidence="2">
    <name type="scientific">uncultured Frankineae bacterium</name>
    <dbReference type="NCBI Taxonomy" id="437475"/>
    <lineage>
        <taxon>Bacteria</taxon>
        <taxon>Bacillati</taxon>
        <taxon>Actinomycetota</taxon>
        <taxon>Actinomycetes</taxon>
        <taxon>Frankiales</taxon>
        <taxon>environmental samples</taxon>
    </lineage>
</organism>
<accession>A0A6J4KTH2</accession>
<feature type="non-terminal residue" evidence="2">
    <location>
        <position position="1"/>
    </location>
</feature>
<feature type="non-terminal residue" evidence="2">
    <location>
        <position position="295"/>
    </location>
</feature>
<dbReference type="EC" id="1.5.1.20" evidence="2"/>
<keyword evidence="2" id="KW-0560">Oxidoreductase</keyword>
<feature type="compositionally biased region" description="Low complexity" evidence="1">
    <location>
        <begin position="262"/>
        <end position="275"/>
    </location>
</feature>
<dbReference type="AlphaFoldDB" id="A0A6J4KTH2"/>
<proteinExistence type="predicted"/>
<feature type="compositionally biased region" description="Basic residues" evidence="1">
    <location>
        <begin position="91"/>
        <end position="103"/>
    </location>
</feature>
<evidence type="ECO:0000256" key="1">
    <source>
        <dbReference type="SAM" id="MobiDB-lite"/>
    </source>
</evidence>
<feature type="compositionally biased region" description="Basic residues" evidence="1">
    <location>
        <begin position="60"/>
        <end position="78"/>
    </location>
</feature>
<feature type="compositionally biased region" description="Basic and acidic residues" evidence="1">
    <location>
        <begin position="47"/>
        <end position="59"/>
    </location>
</feature>
<feature type="compositionally biased region" description="Low complexity" evidence="1">
    <location>
        <begin position="30"/>
        <end position="46"/>
    </location>
</feature>
<feature type="region of interest" description="Disordered" evidence="1">
    <location>
        <begin position="22"/>
        <end position="283"/>
    </location>
</feature>
<feature type="compositionally biased region" description="Basic residues" evidence="1">
    <location>
        <begin position="160"/>
        <end position="179"/>
    </location>
</feature>
<name>A0A6J4KTH2_9ACTN</name>
<feature type="compositionally biased region" description="Basic and acidic residues" evidence="1">
    <location>
        <begin position="196"/>
        <end position="224"/>
    </location>
</feature>
<protein>
    <submittedName>
        <fullName evidence="2">5,10-methylenetetrahydrofolate reductase</fullName>
        <ecNumber evidence="2">1.5.1.20</ecNumber>
    </submittedName>
</protein>
<reference evidence="2" key="1">
    <citation type="submission" date="2020-02" db="EMBL/GenBank/DDBJ databases">
        <authorList>
            <person name="Meier V. D."/>
        </authorList>
    </citation>
    <scope>NUCLEOTIDE SEQUENCE</scope>
    <source>
        <strain evidence="2">AVDCRST_MAG16</strain>
    </source>
</reference>
<feature type="compositionally biased region" description="Basic residues" evidence="1">
    <location>
        <begin position="232"/>
        <end position="253"/>
    </location>
</feature>
<dbReference type="EMBL" id="CADCUE010000031">
    <property type="protein sequence ID" value="CAA9314488.1"/>
    <property type="molecule type" value="Genomic_DNA"/>
</dbReference>
<dbReference type="GO" id="GO:0004489">
    <property type="term" value="F:methylenetetrahydrofolate reductase [NAD(P)H] activity"/>
    <property type="evidence" value="ECO:0007669"/>
    <property type="project" value="UniProtKB-EC"/>
</dbReference>
<feature type="compositionally biased region" description="Low complexity" evidence="1">
    <location>
        <begin position="110"/>
        <end position="141"/>
    </location>
</feature>
<evidence type="ECO:0000313" key="2">
    <source>
        <dbReference type="EMBL" id="CAA9314488.1"/>
    </source>
</evidence>